<dbReference type="OrthoDB" id="7056529at2"/>
<dbReference type="Proteomes" id="UP000197019">
    <property type="component" value="Chromosome"/>
</dbReference>
<gene>
    <name evidence="3" type="ORF">AADEFJLK_03199</name>
    <name evidence="2" type="ORF">CEK71_09480</name>
</gene>
<evidence type="ECO:0000313" key="5">
    <source>
        <dbReference type="Proteomes" id="UP000237423"/>
    </source>
</evidence>
<keyword evidence="4" id="KW-1185">Reference proteome</keyword>
<name>A0A1Z4BYF7_9GAMM</name>
<evidence type="ECO:0000313" key="3">
    <source>
        <dbReference type="EMBL" id="POZ51235.1"/>
    </source>
</evidence>
<dbReference type="EMBL" id="PGFZ01000007">
    <property type="protein sequence ID" value="POZ51235.1"/>
    <property type="molecule type" value="Genomic_DNA"/>
</dbReference>
<proteinExistence type="predicted"/>
<feature type="region of interest" description="Disordered" evidence="1">
    <location>
        <begin position="381"/>
        <end position="413"/>
    </location>
</feature>
<organism evidence="2 4">
    <name type="scientific">Methylovulum psychrotolerans</name>
    <dbReference type="NCBI Taxonomy" id="1704499"/>
    <lineage>
        <taxon>Bacteria</taxon>
        <taxon>Pseudomonadati</taxon>
        <taxon>Pseudomonadota</taxon>
        <taxon>Gammaproteobacteria</taxon>
        <taxon>Methylococcales</taxon>
        <taxon>Methylococcaceae</taxon>
        <taxon>Methylovulum</taxon>
    </lineage>
</organism>
<evidence type="ECO:0000313" key="4">
    <source>
        <dbReference type="Proteomes" id="UP000197019"/>
    </source>
</evidence>
<reference evidence="2 4" key="1">
    <citation type="submission" date="2017-06" db="EMBL/GenBank/DDBJ databases">
        <title>Genome Sequencing of the methanotroph Methylovulum psychrotolerants str. HV10-M2 isolated from a high-altitude environment.</title>
        <authorList>
            <person name="Mateos-Rivera A."/>
        </authorList>
    </citation>
    <scope>NUCLEOTIDE SEQUENCE [LARGE SCALE GENOMIC DNA]</scope>
    <source>
        <strain evidence="2 4">HV10_M2</strain>
    </source>
</reference>
<dbReference type="EMBL" id="CP022129">
    <property type="protein sequence ID" value="ASF46289.1"/>
    <property type="molecule type" value="Genomic_DNA"/>
</dbReference>
<protein>
    <submittedName>
        <fullName evidence="2">Uncharacterized protein</fullName>
    </submittedName>
</protein>
<dbReference type="KEGG" id="mpsy:CEK71_09480"/>
<feature type="compositionally biased region" description="Acidic residues" evidence="1">
    <location>
        <begin position="510"/>
        <end position="520"/>
    </location>
</feature>
<evidence type="ECO:0000256" key="1">
    <source>
        <dbReference type="SAM" id="MobiDB-lite"/>
    </source>
</evidence>
<dbReference type="Proteomes" id="UP000237423">
    <property type="component" value="Unassembled WGS sequence"/>
</dbReference>
<feature type="compositionally biased region" description="Acidic residues" evidence="1">
    <location>
        <begin position="445"/>
        <end position="472"/>
    </location>
</feature>
<dbReference type="RefSeq" id="WP_088619161.1">
    <property type="nucleotide sequence ID" value="NZ_CP022129.1"/>
</dbReference>
<feature type="compositionally biased region" description="Acidic residues" evidence="1">
    <location>
        <begin position="527"/>
        <end position="578"/>
    </location>
</feature>
<sequence>MSNTNTSCTVTNSISIPVEYASSAQTGWDGSIVAINAYNTGSNTYQGYAQTLALLPFASGSTLPESSTSTITLDQTIVDNNQTIDVTLYDLIFAQANNLFPAFDTSEMLGFVQPYSYPPITVTTASSSSCANALLFYQNICAFPSSTLAKNFTQVLNSTNQSSTSASGIDSSVNQFFAGTQDYQNVTFDSYIAVTSYLSAFAFAWANFAASYTYYMYKSSGNAPSSGTNPSATSLGTITFTQTAGDGIPSLTDYNGGYTIVYTDTDSNTTTLYFSAGQLVSSTTEDIPLIALQCSYVELSQFSGNASDAATIVPILAGSINGVQAIGIYTEEPDNSNWLTSIENFFNSSGMQLLMQILGVIMGLKLLYEGLSWLKGKFTKNQQENNGEDPNEQQVEQDRQEQQDAEVEMQGEQQEIADRLGPENNVQVPEQNELADQQNELQQAQEEEQVEEQIQEEEEQLNNQAEELEELAEVGVNEQMEEVANNEREEMEELENINPQDIQEAQNELEQIDEGYEADSESLANIEEQDSSELSESEQESIDEAEQAQEEEAQEQEEEEKEESEAEEGDDLEDLEDL</sequence>
<evidence type="ECO:0000313" key="2">
    <source>
        <dbReference type="EMBL" id="ASF46289.1"/>
    </source>
</evidence>
<feature type="compositionally biased region" description="Polar residues" evidence="1">
    <location>
        <begin position="499"/>
        <end position="509"/>
    </location>
</feature>
<reference evidence="3 5" key="2">
    <citation type="submission" date="2017-11" db="EMBL/GenBank/DDBJ databases">
        <title>Draft Genome Sequence of Methylobacter psychrotolerans Sph1T, an Obligate Methanotroph from Low-Temperature Environments.</title>
        <authorList>
            <person name="Oshkin I.Y."/>
            <person name="Miroshnikov K."/>
            <person name="Belova S.E."/>
            <person name="Korzhenkov A."/>
            <person name="Toshchakov S.V."/>
            <person name="Dedysh S.N."/>
        </authorList>
    </citation>
    <scope>NUCLEOTIDE SEQUENCE [LARGE SCALE GENOMIC DNA]</scope>
    <source>
        <strain evidence="3 5">Sph1</strain>
    </source>
</reference>
<accession>A0A1Z4BYF7</accession>
<dbReference type="AlphaFoldDB" id="A0A1Z4BYF7"/>
<feature type="region of interest" description="Disordered" evidence="1">
    <location>
        <begin position="436"/>
        <end position="578"/>
    </location>
</feature>